<dbReference type="PANTHER" id="PTHR15462:SF8">
    <property type="entry name" value="SERINE PROTEASE"/>
    <property type="match status" value="1"/>
</dbReference>
<evidence type="ECO:0000313" key="4">
    <source>
        <dbReference type="Proteomes" id="UP001367513"/>
    </source>
</evidence>
<keyword evidence="1" id="KW-0732">Signal</keyword>
<keyword evidence="4" id="KW-1185">Reference proteome</keyword>
<dbReference type="InterPro" id="IPR018114">
    <property type="entry name" value="TRYPSIN_HIS"/>
</dbReference>
<dbReference type="SUPFAM" id="SSF50494">
    <property type="entry name" value="Trypsin-like serine proteases"/>
    <property type="match status" value="1"/>
</dbReference>
<dbReference type="InterPro" id="IPR050966">
    <property type="entry name" value="Glutamyl_endopeptidase"/>
</dbReference>
<accession>A0ABU9AJF5</accession>
<sequence length="308" mass="30217">MDVRTDTRPGHGPSFPRWRVPGLLGAALAASVGVALAVPSWTPTAPPQVTTAAAATAAAAAGTGAAPAGPAAVVPVATGPSLPVVTAPDGTPVARPATGALFDGPAEDPGDHFCSASVVESATGDLVVTAAHCVADGDGTPARTGMSFAPGYDDGTAPFGYWTVTAAAVPPGWLESGDPDSDVAFLTASRPDAPPIQQVTGAYRLAFGASGTGGDDTPVTAVGYNDGDEDATTVSGTAGTLDEDQWQLDQPGLDQGSSGGPWLTGPDDSEILAVTGGYQQGGDSPDVSYGADLGPAVQSAYRSAGGTD</sequence>
<name>A0ABU9AJF5_PSEA5</name>
<dbReference type="InterPro" id="IPR043504">
    <property type="entry name" value="Peptidase_S1_PA_chymotrypsin"/>
</dbReference>
<dbReference type="InterPro" id="IPR009003">
    <property type="entry name" value="Peptidase_S1_PA"/>
</dbReference>
<evidence type="ECO:0000256" key="2">
    <source>
        <dbReference type="SAM" id="MobiDB-lite"/>
    </source>
</evidence>
<dbReference type="PANTHER" id="PTHR15462">
    <property type="entry name" value="SERINE PROTEASE"/>
    <property type="match status" value="1"/>
</dbReference>
<evidence type="ECO:0000313" key="3">
    <source>
        <dbReference type="EMBL" id="MEK6466413.1"/>
    </source>
</evidence>
<dbReference type="Gene3D" id="2.40.10.10">
    <property type="entry name" value="Trypsin-like serine proteases"/>
    <property type="match status" value="2"/>
</dbReference>
<keyword evidence="3" id="KW-0378">Hydrolase</keyword>
<dbReference type="PROSITE" id="PS00134">
    <property type="entry name" value="TRYPSIN_HIS"/>
    <property type="match status" value="1"/>
</dbReference>
<dbReference type="Pfam" id="PF13365">
    <property type="entry name" value="Trypsin_2"/>
    <property type="match status" value="1"/>
</dbReference>
<organism evidence="3 4">
    <name type="scientific">Pseudonocardia alni subsp. carboxydivorans</name>
    <dbReference type="NCBI Taxonomy" id="415010"/>
    <lineage>
        <taxon>Bacteria</taxon>
        <taxon>Bacillati</taxon>
        <taxon>Actinomycetota</taxon>
        <taxon>Actinomycetes</taxon>
        <taxon>Pseudonocardiales</taxon>
        <taxon>Pseudonocardiaceae</taxon>
        <taxon>Pseudonocardia</taxon>
    </lineage>
</organism>
<dbReference type="Proteomes" id="UP001367513">
    <property type="component" value="Unassembled WGS sequence"/>
</dbReference>
<gene>
    <name evidence="3" type="ORF">WG925_21935</name>
</gene>
<comment type="caution">
    <text evidence="3">The sequence shown here is derived from an EMBL/GenBank/DDBJ whole genome shotgun (WGS) entry which is preliminary data.</text>
</comment>
<dbReference type="GO" id="GO:0008233">
    <property type="term" value="F:peptidase activity"/>
    <property type="evidence" value="ECO:0007669"/>
    <property type="project" value="UniProtKB-KW"/>
</dbReference>
<feature type="region of interest" description="Disordered" evidence="2">
    <location>
        <begin position="249"/>
        <end position="293"/>
    </location>
</feature>
<keyword evidence="3" id="KW-0645">Protease</keyword>
<dbReference type="GO" id="GO:0006508">
    <property type="term" value="P:proteolysis"/>
    <property type="evidence" value="ECO:0007669"/>
    <property type="project" value="UniProtKB-KW"/>
</dbReference>
<dbReference type="EMBL" id="JBBPIX010000013">
    <property type="protein sequence ID" value="MEK6466413.1"/>
    <property type="molecule type" value="Genomic_DNA"/>
</dbReference>
<evidence type="ECO:0000256" key="1">
    <source>
        <dbReference type="ARBA" id="ARBA00022729"/>
    </source>
</evidence>
<reference evidence="3 4" key="1">
    <citation type="submission" date="2024-03" db="EMBL/GenBank/DDBJ databases">
        <title>Draft genome sequence of Pseudonocardia carboxydivorans JCM 14827.</title>
        <authorList>
            <person name="Duangmal K."/>
        </authorList>
    </citation>
    <scope>NUCLEOTIDE SEQUENCE [LARGE SCALE GENOMIC DNA]</scope>
    <source>
        <strain evidence="3 4">JCM 14827</strain>
    </source>
</reference>
<protein>
    <submittedName>
        <fullName evidence="3">Serine protease</fullName>
    </submittedName>
</protein>
<dbReference type="RefSeq" id="WP_346864725.1">
    <property type="nucleotide sequence ID" value="NZ_JBBPIX010000013.1"/>
</dbReference>
<proteinExistence type="predicted"/>